<proteinExistence type="predicted"/>
<evidence type="ECO:0000256" key="4">
    <source>
        <dbReference type="SAM" id="MobiDB-lite"/>
    </source>
</evidence>
<dbReference type="GO" id="GO:0003993">
    <property type="term" value="F:acid phosphatase activity"/>
    <property type="evidence" value="ECO:0007669"/>
    <property type="project" value="TreeGrafter"/>
</dbReference>
<dbReference type="PIRSF" id="PIRSF000894">
    <property type="entry name" value="Acid_phosphatase"/>
    <property type="match status" value="1"/>
</dbReference>
<keyword evidence="2" id="KW-0325">Glycoprotein</keyword>
<dbReference type="GO" id="GO:0009277">
    <property type="term" value="C:fungal-type cell wall"/>
    <property type="evidence" value="ECO:0007669"/>
    <property type="project" value="TreeGrafter"/>
</dbReference>
<dbReference type="Proteomes" id="UP000800036">
    <property type="component" value="Unassembled WGS sequence"/>
</dbReference>
<dbReference type="AlphaFoldDB" id="A0A6A5UPI9"/>
<gene>
    <name evidence="5" type="ORF">BU23DRAFT_593228</name>
</gene>
<feature type="disulfide bond" evidence="3">
    <location>
        <begin position="383"/>
        <end position="391"/>
    </location>
</feature>
<sequence>MKWLKGVPGGSGPPQIPLQPQDHSQGYKFDPLLHLPGISPYFDAIGFGLKHKAPQGCNVSAASYLVRHGAIYANDKEYDEYIKPFLNKLEKHRDGWSGPLSFMAKWQSPIEEDKLEELTPSGAVDAAKVGRHLFERYEDLAPNTNRILADKKSRTYDTAKSLVATWPHNDTIEIVRVTKNKDGAMESLIPHKSCDAFSKETGAKEQEKFINIYGSSVANRLAPYVPFKLTPKDIVGLQQMAYEYAWDLKYAYMVGPMNPLSSYLGFPWLHAQSQIFRSIEEHGTAGDGWPDEQRFFLSFTHREVPPFIATALGLFNSSSNAAEQFPDDHINWTRAWRMADLIPFLGHVGMEKMTCERGSVSGEGPGEFIRFIANTAPRPIPDCQSGPGASCPLKDFEDLIGKGAKKHKDFHKV</sequence>
<dbReference type="OrthoDB" id="6509975at2759"/>
<dbReference type="InterPro" id="IPR016274">
    <property type="entry name" value="Histidine_acid_Pase_euk"/>
</dbReference>
<dbReference type="EMBL" id="ML976748">
    <property type="protein sequence ID" value="KAF1966320.1"/>
    <property type="molecule type" value="Genomic_DNA"/>
</dbReference>
<protein>
    <submittedName>
        <fullName evidence="5">Histidine acid phosphatase-like protein</fullName>
    </submittedName>
</protein>
<dbReference type="InterPro" id="IPR029033">
    <property type="entry name" value="His_PPase_superfam"/>
</dbReference>
<evidence type="ECO:0000256" key="2">
    <source>
        <dbReference type="ARBA" id="ARBA00023180"/>
    </source>
</evidence>
<dbReference type="CDD" id="cd07061">
    <property type="entry name" value="HP_HAP_like"/>
    <property type="match status" value="1"/>
</dbReference>
<feature type="disulfide bond" evidence="3">
    <location>
        <begin position="57"/>
        <end position="355"/>
    </location>
</feature>
<dbReference type="Pfam" id="PF00328">
    <property type="entry name" value="His_Phos_2"/>
    <property type="match status" value="2"/>
</dbReference>
<evidence type="ECO:0000313" key="6">
    <source>
        <dbReference type="Proteomes" id="UP000800036"/>
    </source>
</evidence>
<keyword evidence="6" id="KW-1185">Reference proteome</keyword>
<reference evidence="5" key="1">
    <citation type="journal article" date="2020" name="Stud. Mycol.">
        <title>101 Dothideomycetes genomes: a test case for predicting lifestyles and emergence of pathogens.</title>
        <authorList>
            <person name="Haridas S."/>
            <person name="Albert R."/>
            <person name="Binder M."/>
            <person name="Bloem J."/>
            <person name="Labutti K."/>
            <person name="Salamov A."/>
            <person name="Andreopoulos B."/>
            <person name="Baker S."/>
            <person name="Barry K."/>
            <person name="Bills G."/>
            <person name="Bluhm B."/>
            <person name="Cannon C."/>
            <person name="Castanera R."/>
            <person name="Culley D."/>
            <person name="Daum C."/>
            <person name="Ezra D."/>
            <person name="Gonzalez J."/>
            <person name="Henrissat B."/>
            <person name="Kuo A."/>
            <person name="Liang C."/>
            <person name="Lipzen A."/>
            <person name="Lutzoni F."/>
            <person name="Magnuson J."/>
            <person name="Mondo S."/>
            <person name="Nolan M."/>
            <person name="Ohm R."/>
            <person name="Pangilinan J."/>
            <person name="Park H.-J."/>
            <person name="Ramirez L."/>
            <person name="Alfaro M."/>
            <person name="Sun H."/>
            <person name="Tritt A."/>
            <person name="Yoshinaga Y."/>
            <person name="Zwiers L.-H."/>
            <person name="Turgeon B."/>
            <person name="Goodwin S."/>
            <person name="Spatafora J."/>
            <person name="Crous P."/>
            <person name="Grigoriev I."/>
        </authorList>
    </citation>
    <scope>NUCLEOTIDE SEQUENCE</scope>
    <source>
        <strain evidence="5">CBS 107.79</strain>
    </source>
</reference>
<dbReference type="PANTHER" id="PTHR20963:SF12">
    <property type="entry name" value="HISTIDINE ACID PHOSPHATASE"/>
    <property type="match status" value="1"/>
</dbReference>
<dbReference type="InterPro" id="IPR000560">
    <property type="entry name" value="His_Pase_clade-2"/>
</dbReference>
<evidence type="ECO:0000313" key="5">
    <source>
        <dbReference type="EMBL" id="KAF1966320.1"/>
    </source>
</evidence>
<accession>A0A6A5UPI9</accession>
<keyword evidence="3" id="KW-1015">Disulfide bond</keyword>
<name>A0A6A5UPI9_9PLEO</name>
<feature type="region of interest" description="Disordered" evidence="4">
    <location>
        <begin position="1"/>
        <end position="23"/>
    </location>
</feature>
<evidence type="ECO:0000256" key="1">
    <source>
        <dbReference type="ARBA" id="ARBA00022801"/>
    </source>
</evidence>
<evidence type="ECO:0000256" key="3">
    <source>
        <dbReference type="PIRSR" id="PIRSR000894-2"/>
    </source>
</evidence>
<dbReference type="PANTHER" id="PTHR20963">
    <property type="entry name" value="MULTIPLE INOSITOL POLYPHOSPHATE PHOSPHATASE-RELATED"/>
    <property type="match status" value="1"/>
</dbReference>
<keyword evidence="1" id="KW-0378">Hydrolase</keyword>
<organism evidence="5 6">
    <name type="scientific">Bimuria novae-zelandiae CBS 107.79</name>
    <dbReference type="NCBI Taxonomy" id="1447943"/>
    <lineage>
        <taxon>Eukaryota</taxon>
        <taxon>Fungi</taxon>
        <taxon>Dikarya</taxon>
        <taxon>Ascomycota</taxon>
        <taxon>Pezizomycotina</taxon>
        <taxon>Dothideomycetes</taxon>
        <taxon>Pleosporomycetidae</taxon>
        <taxon>Pleosporales</taxon>
        <taxon>Massarineae</taxon>
        <taxon>Didymosphaeriaceae</taxon>
        <taxon>Bimuria</taxon>
    </lineage>
</organism>
<dbReference type="Gene3D" id="3.40.50.1240">
    <property type="entry name" value="Phosphoglycerate mutase-like"/>
    <property type="match status" value="2"/>
</dbReference>
<dbReference type="SUPFAM" id="SSF53254">
    <property type="entry name" value="Phosphoglycerate mutase-like"/>
    <property type="match status" value="1"/>
</dbReference>